<name>A0ABR4CTI7_9HELO</name>
<gene>
    <name evidence="1" type="ORF">VTL71DRAFT_10580</name>
</gene>
<evidence type="ECO:0000313" key="2">
    <source>
        <dbReference type="Proteomes" id="UP001595075"/>
    </source>
</evidence>
<accession>A0ABR4CTI7</accession>
<sequence length="69" mass="8371">METTEKKQHWRIIITHGVLRYIHLLTDGYGYWEFTERRPKKVLGPQDGWLTDESGWHDSRDIFPISRSW</sequence>
<evidence type="ECO:0008006" key="3">
    <source>
        <dbReference type="Google" id="ProtNLM"/>
    </source>
</evidence>
<comment type="caution">
    <text evidence="1">The sequence shown here is derived from an EMBL/GenBank/DDBJ whole genome shotgun (WGS) entry which is preliminary data.</text>
</comment>
<protein>
    <recommendedName>
        <fullName evidence="3">Ycf15</fullName>
    </recommendedName>
</protein>
<dbReference type="Proteomes" id="UP001595075">
    <property type="component" value="Unassembled WGS sequence"/>
</dbReference>
<keyword evidence="2" id="KW-1185">Reference proteome</keyword>
<reference evidence="1 2" key="1">
    <citation type="journal article" date="2024" name="Commun. Biol.">
        <title>Comparative genomic analysis of thermophilic fungi reveals convergent evolutionary adaptations and gene losses.</title>
        <authorList>
            <person name="Steindorff A.S."/>
            <person name="Aguilar-Pontes M.V."/>
            <person name="Robinson A.J."/>
            <person name="Andreopoulos B."/>
            <person name="LaButti K."/>
            <person name="Kuo A."/>
            <person name="Mondo S."/>
            <person name="Riley R."/>
            <person name="Otillar R."/>
            <person name="Haridas S."/>
            <person name="Lipzen A."/>
            <person name="Grimwood J."/>
            <person name="Schmutz J."/>
            <person name="Clum A."/>
            <person name="Reid I.D."/>
            <person name="Moisan M.C."/>
            <person name="Butler G."/>
            <person name="Nguyen T.T.M."/>
            <person name="Dewar K."/>
            <person name="Conant G."/>
            <person name="Drula E."/>
            <person name="Henrissat B."/>
            <person name="Hansel C."/>
            <person name="Singer S."/>
            <person name="Hutchinson M.I."/>
            <person name="de Vries R.P."/>
            <person name="Natvig D.O."/>
            <person name="Powell A.J."/>
            <person name="Tsang A."/>
            <person name="Grigoriev I.V."/>
        </authorList>
    </citation>
    <scope>NUCLEOTIDE SEQUENCE [LARGE SCALE GENOMIC DNA]</scope>
    <source>
        <strain evidence="1 2">CBS 494.80</strain>
    </source>
</reference>
<dbReference type="EMBL" id="JAZHXI010000003">
    <property type="protein sequence ID" value="KAL2073256.1"/>
    <property type="molecule type" value="Genomic_DNA"/>
</dbReference>
<evidence type="ECO:0000313" key="1">
    <source>
        <dbReference type="EMBL" id="KAL2073256.1"/>
    </source>
</evidence>
<organism evidence="1 2">
    <name type="scientific">Oculimacula yallundae</name>
    <dbReference type="NCBI Taxonomy" id="86028"/>
    <lineage>
        <taxon>Eukaryota</taxon>
        <taxon>Fungi</taxon>
        <taxon>Dikarya</taxon>
        <taxon>Ascomycota</taxon>
        <taxon>Pezizomycotina</taxon>
        <taxon>Leotiomycetes</taxon>
        <taxon>Helotiales</taxon>
        <taxon>Ploettnerulaceae</taxon>
        <taxon>Oculimacula</taxon>
    </lineage>
</organism>
<proteinExistence type="predicted"/>